<dbReference type="GO" id="GO:0000160">
    <property type="term" value="P:phosphorelay signal transduction system"/>
    <property type="evidence" value="ECO:0007669"/>
    <property type="project" value="InterPro"/>
</dbReference>
<dbReference type="Gene3D" id="3.40.50.2300">
    <property type="match status" value="1"/>
</dbReference>
<dbReference type="Proteomes" id="UP001230496">
    <property type="component" value="Chromosome"/>
</dbReference>
<sequence>MNRKHTILIVEDDEPMRFLLDVLLKTDYELIFKNDGLAGMKWLSKGNIPSMIVSDFNTPNMNGFDFFKSISKSGMFSDIPFVFISNRSEEAFKNRSLSLGAKGYLQKPFDPEQLHITQFIERNI</sequence>
<dbReference type="InterPro" id="IPR050595">
    <property type="entry name" value="Bact_response_regulator"/>
</dbReference>
<dbReference type="SUPFAM" id="SSF52172">
    <property type="entry name" value="CheY-like"/>
    <property type="match status" value="1"/>
</dbReference>
<feature type="domain" description="Response regulatory" evidence="3">
    <location>
        <begin position="6"/>
        <end position="122"/>
    </location>
</feature>
<evidence type="ECO:0000313" key="4">
    <source>
        <dbReference type="EMBL" id="WKK77230.2"/>
    </source>
</evidence>
<reference evidence="4 5" key="1">
    <citation type="submission" date="2023-08" db="EMBL/GenBank/DDBJ databases">
        <title>Comparative genomics and taxonomic characterization of three novel marine species of genus Marivirga.</title>
        <authorList>
            <person name="Muhammad N."/>
            <person name="Kim S.-G."/>
        </authorList>
    </citation>
    <scope>NUCLEOTIDE SEQUENCE [LARGE SCALE GENOMIC DNA]</scope>
    <source>
        <strain evidence="4 5">BDSF4-3</strain>
    </source>
</reference>
<dbReference type="KEGG" id="msaa:QYS49_08580"/>
<evidence type="ECO:0000256" key="1">
    <source>
        <dbReference type="ARBA" id="ARBA00022553"/>
    </source>
</evidence>
<evidence type="ECO:0000259" key="3">
    <source>
        <dbReference type="PROSITE" id="PS50110"/>
    </source>
</evidence>
<name>A0AA49JBZ4_9BACT</name>
<dbReference type="PROSITE" id="PS50110">
    <property type="entry name" value="RESPONSE_REGULATORY"/>
    <property type="match status" value="1"/>
</dbReference>
<dbReference type="InterPro" id="IPR011006">
    <property type="entry name" value="CheY-like_superfamily"/>
</dbReference>
<evidence type="ECO:0000256" key="2">
    <source>
        <dbReference type="PROSITE-ProRule" id="PRU00169"/>
    </source>
</evidence>
<dbReference type="AlphaFoldDB" id="A0AA49JBZ4"/>
<dbReference type="Pfam" id="PF00072">
    <property type="entry name" value="Response_reg"/>
    <property type="match status" value="1"/>
</dbReference>
<organism evidence="4 5">
    <name type="scientific">Marivirga salinarum</name>
    <dbReference type="NCBI Taxonomy" id="3059078"/>
    <lineage>
        <taxon>Bacteria</taxon>
        <taxon>Pseudomonadati</taxon>
        <taxon>Bacteroidota</taxon>
        <taxon>Cytophagia</taxon>
        <taxon>Cytophagales</taxon>
        <taxon>Marivirgaceae</taxon>
        <taxon>Marivirga</taxon>
    </lineage>
</organism>
<evidence type="ECO:0000313" key="5">
    <source>
        <dbReference type="Proteomes" id="UP001230496"/>
    </source>
</evidence>
<feature type="modified residue" description="4-aspartylphosphate" evidence="2">
    <location>
        <position position="55"/>
    </location>
</feature>
<accession>A0AA49JBZ4</accession>
<dbReference type="PANTHER" id="PTHR44591">
    <property type="entry name" value="STRESS RESPONSE REGULATOR PROTEIN 1"/>
    <property type="match status" value="1"/>
</dbReference>
<dbReference type="InterPro" id="IPR001789">
    <property type="entry name" value="Sig_transdc_resp-reg_receiver"/>
</dbReference>
<gene>
    <name evidence="4" type="ORF">QYS49_08580</name>
</gene>
<dbReference type="RefSeq" id="WP_308349784.1">
    <property type="nucleotide sequence ID" value="NZ_CP129971.1"/>
</dbReference>
<dbReference type="PANTHER" id="PTHR44591:SF3">
    <property type="entry name" value="RESPONSE REGULATORY DOMAIN-CONTAINING PROTEIN"/>
    <property type="match status" value="1"/>
</dbReference>
<proteinExistence type="predicted"/>
<protein>
    <submittedName>
        <fullName evidence="4">Response regulator</fullName>
    </submittedName>
</protein>
<keyword evidence="5" id="KW-1185">Reference proteome</keyword>
<dbReference type="EMBL" id="CP129971">
    <property type="protein sequence ID" value="WKK77230.2"/>
    <property type="molecule type" value="Genomic_DNA"/>
</dbReference>
<dbReference type="SMART" id="SM00448">
    <property type="entry name" value="REC"/>
    <property type="match status" value="1"/>
</dbReference>
<keyword evidence="1 2" id="KW-0597">Phosphoprotein</keyword>